<evidence type="ECO:0000256" key="4">
    <source>
        <dbReference type="ARBA" id="ARBA00022679"/>
    </source>
</evidence>
<organism evidence="10 11">
    <name type="scientific">Marasmiellus scandens</name>
    <dbReference type="NCBI Taxonomy" id="2682957"/>
    <lineage>
        <taxon>Eukaryota</taxon>
        <taxon>Fungi</taxon>
        <taxon>Dikarya</taxon>
        <taxon>Basidiomycota</taxon>
        <taxon>Agaricomycotina</taxon>
        <taxon>Agaricomycetes</taxon>
        <taxon>Agaricomycetidae</taxon>
        <taxon>Agaricales</taxon>
        <taxon>Marasmiineae</taxon>
        <taxon>Omphalotaceae</taxon>
        <taxon>Marasmiellus</taxon>
    </lineage>
</organism>
<gene>
    <name evidence="6 10" type="primary">TSR3</name>
    <name evidence="10" type="ORF">VKT23_012734</name>
</gene>
<comment type="catalytic activity">
    <reaction evidence="6">
        <text>N(1)-methylpseudouridine(1191) in yeast 18S rRNA + S-adenosyl-L-methionine = N(1)-methyl-N(3)-[(3S)-3-amino-3-carboxypropyl]pseudouridine(1191) in yeast 18S rRNA + S-methyl-5'-thioadenosine + H(+)</text>
        <dbReference type="Rhea" id="RHEA:63300"/>
        <dbReference type="Rhea" id="RHEA-COMP:13852"/>
        <dbReference type="Rhea" id="RHEA-COMP:16309"/>
        <dbReference type="ChEBI" id="CHEBI:15378"/>
        <dbReference type="ChEBI" id="CHEBI:17509"/>
        <dbReference type="ChEBI" id="CHEBI:59789"/>
        <dbReference type="ChEBI" id="CHEBI:74890"/>
        <dbReference type="ChEBI" id="CHEBI:146234"/>
    </reaction>
</comment>
<feature type="region of interest" description="Disordered" evidence="7">
    <location>
        <begin position="1"/>
        <end position="73"/>
    </location>
</feature>
<dbReference type="InterPro" id="IPR022968">
    <property type="entry name" value="Tsr3-like"/>
</dbReference>
<keyword evidence="11" id="KW-1185">Reference proteome</keyword>
<comment type="subcellular location">
    <subcellularLocation>
        <location evidence="6">Cytoplasm</location>
    </subcellularLocation>
    <subcellularLocation>
        <location evidence="6">Nucleus</location>
    </subcellularLocation>
</comment>
<evidence type="ECO:0000256" key="1">
    <source>
        <dbReference type="ARBA" id="ARBA00022490"/>
    </source>
</evidence>
<evidence type="ECO:0000259" key="8">
    <source>
        <dbReference type="Pfam" id="PF04034"/>
    </source>
</evidence>
<evidence type="ECO:0000256" key="5">
    <source>
        <dbReference type="ARBA" id="ARBA00022691"/>
    </source>
</evidence>
<sequence>MGKKNSDHPSSSSSRGKRGRGGRARGGSRSSGRGGSGSSRRHEREFDEWRPESAVDHVDEDVEEEGNESDDDGVKIEVPVAMWDFNHCDPKRCSGKKLARLGLIKELKVGQSRFRGIVVSPKGTQVISPSDRDIVLKSGLAVVECSWARLDDVPFGKIASPHERLLPYLLATNPTNYGKPWRLNCVEALAAAFYITGFDAYAEKLLSGFGWGGSFYSVNKVFLDKYKTCTTAAEVSAMQDKIIEELESNWEESRREKEMQRDAGGIDGEDLLFANPNHRLQGGDSSDNSADKLSGEDDNERLSESRIHEEPPDSDLE</sequence>
<feature type="compositionally biased region" description="Basic and acidic residues" evidence="7">
    <location>
        <begin position="251"/>
        <end position="261"/>
    </location>
</feature>
<keyword evidence="1 6" id="KW-0963">Cytoplasm</keyword>
<protein>
    <recommendedName>
        <fullName evidence="6">18S rRNA aminocarboxypropyltransferase</fullName>
        <ecNumber evidence="6">2.5.1.157</ecNumber>
    </recommendedName>
</protein>
<feature type="binding site" evidence="6">
    <location>
        <position position="94"/>
    </location>
    <ligand>
        <name>S-adenosyl-L-methionine</name>
        <dbReference type="ChEBI" id="CHEBI:59789"/>
    </ligand>
</feature>
<dbReference type="Pfam" id="PF04068">
    <property type="entry name" value="Fer4_RLI"/>
    <property type="match status" value="1"/>
</dbReference>
<feature type="compositionally biased region" description="Acidic residues" evidence="7">
    <location>
        <begin position="58"/>
        <end position="71"/>
    </location>
</feature>
<evidence type="ECO:0000256" key="2">
    <source>
        <dbReference type="ARBA" id="ARBA00022517"/>
    </source>
</evidence>
<comment type="caution">
    <text evidence="10">The sequence shown here is derived from an EMBL/GenBank/DDBJ whole genome shotgun (WGS) entry which is preliminary data.</text>
</comment>
<keyword evidence="3 6" id="KW-0698">rRNA processing</keyword>
<evidence type="ECO:0000256" key="3">
    <source>
        <dbReference type="ARBA" id="ARBA00022552"/>
    </source>
</evidence>
<evidence type="ECO:0000313" key="10">
    <source>
        <dbReference type="EMBL" id="KAK7451059.1"/>
    </source>
</evidence>
<feature type="binding site" evidence="6">
    <location>
        <position position="166"/>
    </location>
    <ligand>
        <name>S-adenosyl-L-methionine</name>
        <dbReference type="ChEBI" id="CHEBI:59789"/>
    </ligand>
</feature>
<comment type="function">
    <text evidence="6">Aminocarboxypropyltransferase that catalyzes the aminocarboxypropyl transfer on pseudouridine at position 1191 (Psi1191) in 18S rRNA. It constitutes the last step in biosynthesis of the hypermodified N1-methyl-N3-(3-amino-3-carboxypropyl) pseudouridine (m1acp3-Psi) conserved in eukaryotic 18S rRNA.</text>
</comment>
<comment type="catalytic activity">
    <reaction evidence="6">
        <text>an N(1)-methylpseudouridine in rRNA + S-adenosyl-L-methionine = N(1)-methyl-N(3)-[(3S)-3-amino-3-carboxypropyl]pseudouridine in rRNA + S-methyl-5'-thioadenosine + H(+)</text>
        <dbReference type="Rhea" id="RHEA:63296"/>
        <dbReference type="Rhea" id="RHEA-COMP:11634"/>
        <dbReference type="Rhea" id="RHEA-COMP:16310"/>
        <dbReference type="ChEBI" id="CHEBI:15378"/>
        <dbReference type="ChEBI" id="CHEBI:17509"/>
        <dbReference type="ChEBI" id="CHEBI:59789"/>
        <dbReference type="ChEBI" id="CHEBI:74890"/>
        <dbReference type="ChEBI" id="CHEBI:146234"/>
        <dbReference type="EC" id="2.5.1.157"/>
    </reaction>
</comment>
<evidence type="ECO:0000256" key="7">
    <source>
        <dbReference type="SAM" id="MobiDB-lite"/>
    </source>
</evidence>
<dbReference type="PANTHER" id="PTHR20426">
    <property type="entry name" value="RIBOSOME BIOGENESIS PROTEIN TSR3 HOMOLOG"/>
    <property type="match status" value="1"/>
</dbReference>
<evidence type="ECO:0000259" key="9">
    <source>
        <dbReference type="Pfam" id="PF04068"/>
    </source>
</evidence>
<dbReference type="EC" id="2.5.1.157" evidence="6"/>
<evidence type="ECO:0000313" key="11">
    <source>
        <dbReference type="Proteomes" id="UP001498398"/>
    </source>
</evidence>
<feature type="compositionally biased region" description="Basic and acidic residues" evidence="7">
    <location>
        <begin position="289"/>
        <end position="311"/>
    </location>
</feature>
<evidence type="ECO:0000256" key="6">
    <source>
        <dbReference type="HAMAP-Rule" id="MF_03146"/>
    </source>
</evidence>
<reference evidence="10 11" key="1">
    <citation type="submission" date="2024-01" db="EMBL/GenBank/DDBJ databases">
        <title>A draft genome for the cacao thread blight pathogen Marasmiellus scandens.</title>
        <authorList>
            <person name="Baruah I.K."/>
            <person name="Leung J."/>
            <person name="Bukari Y."/>
            <person name="Amoako-Attah I."/>
            <person name="Meinhardt L.W."/>
            <person name="Bailey B.A."/>
            <person name="Cohen S.P."/>
        </authorList>
    </citation>
    <scope>NUCLEOTIDE SEQUENCE [LARGE SCALE GENOMIC DNA]</scope>
    <source>
        <strain evidence="10 11">GH-19</strain>
    </source>
</reference>
<keyword evidence="2 6" id="KW-0690">Ribosome biogenesis</keyword>
<dbReference type="Proteomes" id="UP001498398">
    <property type="component" value="Unassembled WGS sequence"/>
</dbReference>
<proteinExistence type="inferred from homology"/>
<dbReference type="InterPro" id="IPR007177">
    <property type="entry name" value="Tsr3_C"/>
</dbReference>
<dbReference type="InterPro" id="IPR007209">
    <property type="entry name" value="RNaseL-inhib-like_metal-bd_dom"/>
</dbReference>
<name>A0ABR1J939_9AGAR</name>
<accession>A0ABR1J939</accession>
<feature type="binding site" evidence="6">
    <location>
        <position position="181"/>
    </location>
    <ligand>
        <name>S-adenosyl-L-methionine</name>
        <dbReference type="ChEBI" id="CHEBI:59789"/>
    </ligand>
</feature>
<keyword evidence="4 6" id="KW-0808">Transferase</keyword>
<dbReference type="EMBL" id="JBANRG010000032">
    <property type="protein sequence ID" value="KAK7451059.1"/>
    <property type="molecule type" value="Genomic_DNA"/>
</dbReference>
<feature type="domain" description="RNase L inhibitor RLI-like possible metal-binding" evidence="9">
    <location>
        <begin position="78"/>
        <end position="111"/>
    </location>
</feature>
<feature type="region of interest" description="Disordered" evidence="7">
    <location>
        <begin position="249"/>
        <end position="317"/>
    </location>
</feature>
<dbReference type="NCBIfam" id="NF002621">
    <property type="entry name" value="PRK02287.1"/>
    <property type="match status" value="1"/>
</dbReference>
<dbReference type="HAMAP" id="MF_01116">
    <property type="entry name" value="TSR3"/>
    <property type="match status" value="1"/>
</dbReference>
<comment type="similarity">
    <text evidence="6">Belongs to the TDD superfamily. TSR3 family.</text>
</comment>
<dbReference type="Pfam" id="PF04034">
    <property type="entry name" value="Ribo_biogen_C"/>
    <property type="match status" value="1"/>
</dbReference>
<feature type="domain" description="16S/18S rRNA aminocarboxypropyltransferase Tsr3 C-terminal" evidence="8">
    <location>
        <begin position="117"/>
        <end position="242"/>
    </location>
</feature>
<keyword evidence="6" id="KW-0539">Nucleus</keyword>
<dbReference type="PANTHER" id="PTHR20426:SF0">
    <property type="entry name" value="18S RRNA AMINOCARBOXYPROPYLTRANSFERASE"/>
    <property type="match status" value="1"/>
</dbReference>
<feature type="compositionally biased region" description="Basic and acidic residues" evidence="7">
    <location>
        <begin position="40"/>
        <end position="57"/>
    </location>
</feature>
<feature type="binding site" evidence="6">
    <location>
        <position position="143"/>
    </location>
    <ligand>
        <name>S-adenosyl-L-methionine</name>
        <dbReference type="ChEBI" id="CHEBI:59789"/>
    </ligand>
</feature>
<keyword evidence="5 6" id="KW-0949">S-adenosyl-L-methionine</keyword>